<accession>A0ACC0PID1</accession>
<proteinExistence type="predicted"/>
<name>A0ACC0PID1_RHOML</name>
<comment type="caution">
    <text evidence="1">The sequence shown here is derived from an EMBL/GenBank/DDBJ whole genome shotgun (WGS) entry which is preliminary data.</text>
</comment>
<protein>
    <submittedName>
        <fullName evidence="1">Uncharacterized protein</fullName>
    </submittedName>
</protein>
<dbReference type="EMBL" id="CM046390">
    <property type="protein sequence ID" value="KAI8564874.1"/>
    <property type="molecule type" value="Genomic_DNA"/>
</dbReference>
<keyword evidence="2" id="KW-1185">Reference proteome</keyword>
<gene>
    <name evidence="1" type="ORF">RHMOL_Rhmol03G0216700</name>
</gene>
<evidence type="ECO:0000313" key="2">
    <source>
        <dbReference type="Proteomes" id="UP001062846"/>
    </source>
</evidence>
<reference evidence="1" key="1">
    <citation type="submission" date="2022-02" db="EMBL/GenBank/DDBJ databases">
        <title>Plant Genome Project.</title>
        <authorList>
            <person name="Zhang R.-G."/>
        </authorList>
    </citation>
    <scope>NUCLEOTIDE SEQUENCE</scope>
    <source>
        <strain evidence="1">AT1</strain>
    </source>
</reference>
<sequence>MPAKTLASHMKKKHPDATVRHANNGCVIMFVHRGEMIDHCLRRHPNTKIPRK</sequence>
<evidence type="ECO:0000313" key="1">
    <source>
        <dbReference type="EMBL" id="KAI8564874.1"/>
    </source>
</evidence>
<organism evidence="1 2">
    <name type="scientific">Rhododendron molle</name>
    <name type="common">Chinese azalea</name>
    <name type="synonym">Azalea mollis</name>
    <dbReference type="NCBI Taxonomy" id="49168"/>
    <lineage>
        <taxon>Eukaryota</taxon>
        <taxon>Viridiplantae</taxon>
        <taxon>Streptophyta</taxon>
        <taxon>Embryophyta</taxon>
        <taxon>Tracheophyta</taxon>
        <taxon>Spermatophyta</taxon>
        <taxon>Magnoliopsida</taxon>
        <taxon>eudicotyledons</taxon>
        <taxon>Gunneridae</taxon>
        <taxon>Pentapetalae</taxon>
        <taxon>asterids</taxon>
        <taxon>Ericales</taxon>
        <taxon>Ericaceae</taxon>
        <taxon>Ericoideae</taxon>
        <taxon>Rhodoreae</taxon>
        <taxon>Rhododendron</taxon>
    </lineage>
</organism>
<dbReference type="Proteomes" id="UP001062846">
    <property type="component" value="Chromosome 3"/>
</dbReference>